<evidence type="ECO:0000256" key="1">
    <source>
        <dbReference type="SAM" id="MobiDB-lite"/>
    </source>
</evidence>
<name>A0ABN8PRL4_9CNID</name>
<evidence type="ECO:0008006" key="5">
    <source>
        <dbReference type="Google" id="ProtNLM"/>
    </source>
</evidence>
<evidence type="ECO:0000313" key="4">
    <source>
        <dbReference type="Proteomes" id="UP001159405"/>
    </source>
</evidence>
<sequence length="249" mass="27209">MINTGISFIAFLAIFFTFKCDVGATNVRANLTSQSYKGKGIVVEGNNCKKKVYLCHDKEIKTALSQIQKSLASLEEKISAMHPNRRACKFDFETGLSGWKRTGTAFNNQPTYGDNPTARKRGQPAKQQGDWWIGGAENRPSKAATPGALQGDGPQGTLASPFFKIVGKRISFLIGGGCDIKKVRAELIVDHQVVKRSTGSCNETMSRKFWDVHAFVGRTAQVKLVDHSSDGFCHINFDDLGGDISCGQK</sequence>
<organism evidence="3 4">
    <name type="scientific">Porites lobata</name>
    <dbReference type="NCBI Taxonomy" id="104759"/>
    <lineage>
        <taxon>Eukaryota</taxon>
        <taxon>Metazoa</taxon>
        <taxon>Cnidaria</taxon>
        <taxon>Anthozoa</taxon>
        <taxon>Hexacorallia</taxon>
        <taxon>Scleractinia</taxon>
        <taxon>Fungiina</taxon>
        <taxon>Poritidae</taxon>
        <taxon>Porites</taxon>
    </lineage>
</organism>
<feature type="chain" id="PRO_5045356470" description="Secreted protein" evidence="2">
    <location>
        <begin position="25"/>
        <end position="249"/>
    </location>
</feature>
<feature type="region of interest" description="Disordered" evidence="1">
    <location>
        <begin position="105"/>
        <end position="137"/>
    </location>
</feature>
<evidence type="ECO:0000256" key="2">
    <source>
        <dbReference type="SAM" id="SignalP"/>
    </source>
</evidence>
<dbReference type="Proteomes" id="UP001159405">
    <property type="component" value="Unassembled WGS sequence"/>
</dbReference>
<reference evidence="3 4" key="1">
    <citation type="submission" date="2022-05" db="EMBL/GenBank/DDBJ databases">
        <authorList>
            <consortium name="Genoscope - CEA"/>
            <person name="William W."/>
        </authorList>
    </citation>
    <scope>NUCLEOTIDE SEQUENCE [LARGE SCALE GENOMIC DNA]</scope>
</reference>
<gene>
    <name evidence="3" type="ORF">PLOB_00046205</name>
</gene>
<accession>A0ABN8PRL4</accession>
<keyword evidence="2" id="KW-0732">Signal</keyword>
<proteinExistence type="predicted"/>
<feature type="compositionally biased region" description="Polar residues" evidence="1">
    <location>
        <begin position="105"/>
        <end position="114"/>
    </location>
</feature>
<feature type="signal peptide" evidence="2">
    <location>
        <begin position="1"/>
        <end position="24"/>
    </location>
</feature>
<protein>
    <recommendedName>
        <fullName evidence="5">Secreted protein</fullName>
    </recommendedName>
</protein>
<dbReference type="EMBL" id="CALNXK010000081">
    <property type="protein sequence ID" value="CAH3147362.1"/>
    <property type="molecule type" value="Genomic_DNA"/>
</dbReference>
<comment type="caution">
    <text evidence="3">The sequence shown here is derived from an EMBL/GenBank/DDBJ whole genome shotgun (WGS) entry which is preliminary data.</text>
</comment>
<keyword evidence="4" id="KW-1185">Reference proteome</keyword>
<evidence type="ECO:0000313" key="3">
    <source>
        <dbReference type="EMBL" id="CAH3147362.1"/>
    </source>
</evidence>